<proteinExistence type="predicted"/>
<accession>A0A7J6RVW5</accession>
<gene>
    <name evidence="2" type="ORF">FOZ62_014186</name>
</gene>
<feature type="region of interest" description="Disordered" evidence="1">
    <location>
        <begin position="1"/>
        <end position="86"/>
    </location>
</feature>
<dbReference type="Proteomes" id="UP000574390">
    <property type="component" value="Unassembled WGS sequence"/>
</dbReference>
<dbReference type="AlphaFoldDB" id="A0A7J6RVW5"/>
<dbReference type="EMBL" id="JABANM010019429">
    <property type="protein sequence ID" value="KAF4724486.1"/>
    <property type="molecule type" value="Genomic_DNA"/>
</dbReference>
<organism evidence="2 3">
    <name type="scientific">Perkinsus olseni</name>
    <name type="common">Perkinsus atlanticus</name>
    <dbReference type="NCBI Taxonomy" id="32597"/>
    <lineage>
        <taxon>Eukaryota</taxon>
        <taxon>Sar</taxon>
        <taxon>Alveolata</taxon>
        <taxon>Perkinsozoa</taxon>
        <taxon>Perkinsea</taxon>
        <taxon>Perkinsida</taxon>
        <taxon>Perkinsidae</taxon>
        <taxon>Perkinsus</taxon>
    </lineage>
</organism>
<evidence type="ECO:0000313" key="3">
    <source>
        <dbReference type="Proteomes" id="UP000574390"/>
    </source>
</evidence>
<sequence>MTVANRNRGRAGSVDSLTSSAESVSYAAQKYRSDRSAAGYMSFEMKGLDDDDEDDQKQDTHNGTDNTEATGSRKTSGQSWSAARRRSAVVAIPQPPTFYNPPPRLVSLTAVDRTNPV</sequence>
<name>A0A7J6RVW5_PEROL</name>
<evidence type="ECO:0000313" key="2">
    <source>
        <dbReference type="EMBL" id="KAF4724486.1"/>
    </source>
</evidence>
<reference evidence="2 3" key="1">
    <citation type="submission" date="2020-04" db="EMBL/GenBank/DDBJ databases">
        <title>Perkinsus olseni comparative genomics.</title>
        <authorList>
            <person name="Bogema D.R."/>
        </authorList>
    </citation>
    <scope>NUCLEOTIDE SEQUENCE [LARGE SCALE GENOMIC DNA]</scope>
    <source>
        <strain evidence="2">ATCC PRA-205</strain>
    </source>
</reference>
<feature type="non-terminal residue" evidence="2">
    <location>
        <position position="117"/>
    </location>
</feature>
<feature type="compositionally biased region" description="Polar residues" evidence="1">
    <location>
        <begin position="63"/>
        <end position="80"/>
    </location>
</feature>
<comment type="caution">
    <text evidence="2">The sequence shown here is derived from an EMBL/GenBank/DDBJ whole genome shotgun (WGS) entry which is preliminary data.</text>
</comment>
<protein>
    <submittedName>
        <fullName evidence="2">Uncharacterized protein</fullName>
    </submittedName>
</protein>
<evidence type="ECO:0000256" key="1">
    <source>
        <dbReference type="SAM" id="MobiDB-lite"/>
    </source>
</evidence>